<accession>A0A8S1GQ42</accession>
<protein>
    <submittedName>
        <fullName evidence="2">Uncharacterized protein</fullName>
    </submittedName>
</protein>
<proteinExistence type="predicted"/>
<organism evidence="2 3">
    <name type="scientific">Caenorhabditis auriculariae</name>
    <dbReference type="NCBI Taxonomy" id="2777116"/>
    <lineage>
        <taxon>Eukaryota</taxon>
        <taxon>Metazoa</taxon>
        <taxon>Ecdysozoa</taxon>
        <taxon>Nematoda</taxon>
        <taxon>Chromadorea</taxon>
        <taxon>Rhabditida</taxon>
        <taxon>Rhabditina</taxon>
        <taxon>Rhabditomorpha</taxon>
        <taxon>Rhabditoidea</taxon>
        <taxon>Rhabditidae</taxon>
        <taxon>Peloderinae</taxon>
        <taxon>Caenorhabditis</taxon>
    </lineage>
</organism>
<keyword evidence="1" id="KW-0472">Membrane</keyword>
<gene>
    <name evidence="2" type="ORF">CAUJ_LOCUS990</name>
</gene>
<comment type="caution">
    <text evidence="2">The sequence shown here is derived from an EMBL/GenBank/DDBJ whole genome shotgun (WGS) entry which is preliminary data.</text>
</comment>
<dbReference type="Proteomes" id="UP000835052">
    <property type="component" value="Unassembled WGS sequence"/>
</dbReference>
<feature type="transmembrane region" description="Helical" evidence="1">
    <location>
        <begin position="65"/>
        <end position="91"/>
    </location>
</feature>
<evidence type="ECO:0000313" key="3">
    <source>
        <dbReference type="Proteomes" id="UP000835052"/>
    </source>
</evidence>
<keyword evidence="1" id="KW-1133">Transmembrane helix</keyword>
<dbReference type="EMBL" id="CAJGYM010000002">
    <property type="protein sequence ID" value="CAD6185071.1"/>
    <property type="molecule type" value="Genomic_DNA"/>
</dbReference>
<dbReference type="OrthoDB" id="5848489at2759"/>
<name>A0A8S1GQ42_9PELO</name>
<keyword evidence="1" id="KW-0812">Transmembrane</keyword>
<sequence length="189" mass="21698">MLTPTDHLCILHGSQRVFRIYFSGRNKSLIDHRRVLLGNCKESRSHSARFLLRPLTGRQLLHYDVASFLGITMNLLVFVTVFCCLFVAVFTQKSKGSPEVMSPSIYDGDASHDSLNKISTQLLSVLAEIEEMQDGNQQFKMAEKRRNKFEFIRFGVTGQIERQVYRDTAEGGRKHAMTHYATRWRILVA</sequence>
<keyword evidence="3" id="KW-1185">Reference proteome</keyword>
<evidence type="ECO:0000256" key="1">
    <source>
        <dbReference type="SAM" id="Phobius"/>
    </source>
</evidence>
<evidence type="ECO:0000313" key="2">
    <source>
        <dbReference type="EMBL" id="CAD6185071.1"/>
    </source>
</evidence>
<dbReference type="AlphaFoldDB" id="A0A8S1GQ42"/>
<reference evidence="2" key="1">
    <citation type="submission" date="2020-10" db="EMBL/GenBank/DDBJ databases">
        <authorList>
            <person name="Kikuchi T."/>
        </authorList>
    </citation>
    <scope>NUCLEOTIDE SEQUENCE</scope>
    <source>
        <strain evidence="2">NKZ352</strain>
    </source>
</reference>